<dbReference type="EMBL" id="ADBJ01000008">
    <property type="protein sequence ID" value="EFA85207.1"/>
    <property type="molecule type" value="Genomic_DNA"/>
</dbReference>
<evidence type="ECO:0000256" key="2">
    <source>
        <dbReference type="SAM" id="SignalP"/>
    </source>
</evidence>
<comment type="caution">
    <text evidence="3">The sequence shown here is derived from an EMBL/GenBank/DDBJ whole genome shotgun (WGS) entry which is preliminary data.</text>
</comment>
<dbReference type="Pfam" id="PF11912">
    <property type="entry name" value="CfaA_B_C"/>
    <property type="match status" value="1"/>
</dbReference>
<evidence type="ECO:0000313" key="4">
    <source>
        <dbReference type="Proteomes" id="UP000001396"/>
    </source>
</evidence>
<name>D3B1N3_HETP5</name>
<feature type="chain" id="PRO_5003041250" evidence="2">
    <location>
        <begin position="24"/>
        <end position="232"/>
    </location>
</feature>
<evidence type="ECO:0000256" key="1">
    <source>
        <dbReference type="SAM" id="MobiDB-lite"/>
    </source>
</evidence>
<evidence type="ECO:0000313" key="3">
    <source>
        <dbReference type="EMBL" id="EFA85207.1"/>
    </source>
</evidence>
<keyword evidence="4" id="KW-1185">Reference proteome</keyword>
<proteinExistence type="predicted"/>
<accession>D3B1N3</accession>
<dbReference type="InterPro" id="IPR021837">
    <property type="entry name" value="CfaA/B/C"/>
</dbReference>
<dbReference type="RefSeq" id="XP_020437316.1">
    <property type="nucleotide sequence ID" value="XM_020573199.1"/>
</dbReference>
<feature type="signal peptide" evidence="2">
    <location>
        <begin position="1"/>
        <end position="23"/>
    </location>
</feature>
<dbReference type="AlphaFoldDB" id="D3B1N3"/>
<dbReference type="Proteomes" id="UP000001396">
    <property type="component" value="Unassembled WGS sequence"/>
</dbReference>
<dbReference type="PANTHER" id="PTHR38739:SF2">
    <property type="match status" value="1"/>
</dbReference>
<sequence length="232" mass="26758">MFKNIIICNFILCLTWFTTLSVAQTYVNMIPYKSPSCTGEQTGIGYSWIVDTCIGFRDNNFYFDIRSDGNVTMSEYSRSVDCGSNNPNTQKTFYVDYCYATDYAGTEQYPQNNYVKIQVVNNPPPPPQYGLKYSVFEPTDNECSGNVQMYYYYVNNTVWQDQFDHYQFFCSATDNLPYETVCAVSDNDDDNKNENDDDDEVNDSSSCFTSTWWSACGISFYLDYKSYTMTSC</sequence>
<keyword evidence="2" id="KW-0732">Signal</keyword>
<gene>
    <name evidence="3" type="ORF">PPL_02207</name>
</gene>
<organism evidence="3 4">
    <name type="scientific">Heterostelium pallidum (strain ATCC 26659 / Pp 5 / PN500)</name>
    <name type="common">Cellular slime mold</name>
    <name type="synonym">Polysphondylium pallidum</name>
    <dbReference type="NCBI Taxonomy" id="670386"/>
    <lineage>
        <taxon>Eukaryota</taxon>
        <taxon>Amoebozoa</taxon>
        <taxon>Evosea</taxon>
        <taxon>Eumycetozoa</taxon>
        <taxon>Dictyostelia</taxon>
        <taxon>Acytosteliales</taxon>
        <taxon>Acytosteliaceae</taxon>
        <taxon>Heterostelium</taxon>
    </lineage>
</organism>
<reference evidence="3 4" key="1">
    <citation type="journal article" date="2011" name="Genome Res.">
        <title>Phylogeny-wide analysis of social amoeba genomes highlights ancient origins for complex intercellular communication.</title>
        <authorList>
            <person name="Heidel A.J."/>
            <person name="Lawal H.M."/>
            <person name="Felder M."/>
            <person name="Schilde C."/>
            <person name="Helps N.R."/>
            <person name="Tunggal B."/>
            <person name="Rivero F."/>
            <person name="John U."/>
            <person name="Schleicher M."/>
            <person name="Eichinger L."/>
            <person name="Platzer M."/>
            <person name="Noegel A.A."/>
            <person name="Schaap P."/>
            <person name="Gloeckner G."/>
        </authorList>
    </citation>
    <scope>NUCLEOTIDE SEQUENCE [LARGE SCALE GENOMIC DNA]</scope>
    <source>
        <strain evidence="4">ATCC 26659 / Pp 5 / PN500</strain>
    </source>
</reference>
<feature type="compositionally biased region" description="Acidic residues" evidence="1">
    <location>
        <begin position="187"/>
        <end position="202"/>
    </location>
</feature>
<dbReference type="PANTHER" id="PTHR38739">
    <property type="match status" value="1"/>
</dbReference>
<dbReference type="InParanoid" id="D3B1N3"/>
<dbReference type="GeneID" id="31357732"/>
<feature type="region of interest" description="Disordered" evidence="1">
    <location>
        <begin position="187"/>
        <end position="206"/>
    </location>
</feature>
<protein>
    <submittedName>
        <fullName evidence="3">Uncharacterized protein</fullName>
    </submittedName>
</protein>